<evidence type="ECO:0000256" key="3">
    <source>
        <dbReference type="ARBA" id="ARBA00022776"/>
    </source>
</evidence>
<dbReference type="InterPro" id="IPR011990">
    <property type="entry name" value="TPR-like_helical_dom_sf"/>
</dbReference>
<dbReference type="GO" id="GO:0005737">
    <property type="term" value="C:cytoplasm"/>
    <property type="evidence" value="ECO:0007669"/>
    <property type="project" value="TreeGrafter"/>
</dbReference>
<dbReference type="GO" id="GO:0051301">
    <property type="term" value="P:cell division"/>
    <property type="evidence" value="ECO:0007669"/>
    <property type="project" value="UniProtKB-KW"/>
</dbReference>
<dbReference type="EMBL" id="UYRR01008776">
    <property type="protein sequence ID" value="VDK24496.1"/>
    <property type="molecule type" value="Genomic_DNA"/>
</dbReference>
<proteinExistence type="predicted"/>
<keyword evidence="6" id="KW-0131">Cell cycle</keyword>
<sequence length="111" mass="12921">MVHLRKSDELFMLSHKLVDNQPDHEFTWYAVGCYYYVIGQFGAAKNFLNKCITMNSSFGEGWLAFGHVLSAESEHEQAMNCYLRVCSFLRFVFTLIFRCEFFSGVCSFLSR</sequence>
<dbReference type="Pfam" id="PF13181">
    <property type="entry name" value="TPR_8"/>
    <property type="match status" value="1"/>
</dbReference>
<accession>A0A3P6NEK8</accession>
<evidence type="ECO:0000256" key="2">
    <source>
        <dbReference type="ARBA" id="ARBA00022737"/>
    </source>
</evidence>
<keyword evidence="4" id="KW-0833">Ubl conjugation pathway</keyword>
<dbReference type="GO" id="GO:0016567">
    <property type="term" value="P:protein ubiquitination"/>
    <property type="evidence" value="ECO:0007669"/>
    <property type="project" value="TreeGrafter"/>
</dbReference>
<keyword evidence="8" id="KW-1185">Reference proteome</keyword>
<dbReference type="Proteomes" id="UP000267096">
    <property type="component" value="Unassembled WGS sequence"/>
</dbReference>
<dbReference type="GO" id="GO:0045842">
    <property type="term" value="P:positive regulation of mitotic metaphase/anaphase transition"/>
    <property type="evidence" value="ECO:0007669"/>
    <property type="project" value="TreeGrafter"/>
</dbReference>
<evidence type="ECO:0000256" key="6">
    <source>
        <dbReference type="ARBA" id="ARBA00023306"/>
    </source>
</evidence>
<protein>
    <submittedName>
        <fullName evidence="7">Uncharacterized protein</fullName>
    </submittedName>
</protein>
<keyword evidence="2" id="KW-0677">Repeat</keyword>
<keyword evidence="3" id="KW-0498">Mitosis</keyword>
<dbReference type="GO" id="GO:0031145">
    <property type="term" value="P:anaphase-promoting complex-dependent catabolic process"/>
    <property type="evidence" value="ECO:0007669"/>
    <property type="project" value="TreeGrafter"/>
</dbReference>
<name>A0A3P6NEK8_ANISI</name>
<dbReference type="PANTHER" id="PTHR12558">
    <property type="entry name" value="CELL DIVISION CYCLE 16,23,27"/>
    <property type="match status" value="1"/>
</dbReference>
<reference evidence="7 8" key="1">
    <citation type="submission" date="2018-11" db="EMBL/GenBank/DDBJ databases">
        <authorList>
            <consortium name="Pathogen Informatics"/>
        </authorList>
    </citation>
    <scope>NUCLEOTIDE SEQUENCE [LARGE SCALE GENOMIC DNA]</scope>
</reference>
<dbReference type="InterPro" id="IPR019734">
    <property type="entry name" value="TPR_rpt"/>
</dbReference>
<evidence type="ECO:0000256" key="4">
    <source>
        <dbReference type="ARBA" id="ARBA00022786"/>
    </source>
</evidence>
<evidence type="ECO:0000313" key="7">
    <source>
        <dbReference type="EMBL" id="VDK24496.1"/>
    </source>
</evidence>
<dbReference type="Gene3D" id="1.25.40.10">
    <property type="entry name" value="Tetratricopeptide repeat domain"/>
    <property type="match status" value="1"/>
</dbReference>
<organism evidence="7 8">
    <name type="scientific">Anisakis simplex</name>
    <name type="common">Herring worm</name>
    <dbReference type="NCBI Taxonomy" id="6269"/>
    <lineage>
        <taxon>Eukaryota</taxon>
        <taxon>Metazoa</taxon>
        <taxon>Ecdysozoa</taxon>
        <taxon>Nematoda</taxon>
        <taxon>Chromadorea</taxon>
        <taxon>Rhabditida</taxon>
        <taxon>Spirurina</taxon>
        <taxon>Ascaridomorpha</taxon>
        <taxon>Ascaridoidea</taxon>
        <taxon>Anisakidae</taxon>
        <taxon>Anisakis</taxon>
        <taxon>Anisakis simplex complex</taxon>
    </lineage>
</organism>
<dbReference type="GO" id="GO:0005680">
    <property type="term" value="C:anaphase-promoting complex"/>
    <property type="evidence" value="ECO:0007669"/>
    <property type="project" value="TreeGrafter"/>
</dbReference>
<evidence type="ECO:0000313" key="8">
    <source>
        <dbReference type="Proteomes" id="UP000267096"/>
    </source>
</evidence>
<dbReference type="SUPFAM" id="SSF48452">
    <property type="entry name" value="TPR-like"/>
    <property type="match status" value="1"/>
</dbReference>
<evidence type="ECO:0000256" key="1">
    <source>
        <dbReference type="ARBA" id="ARBA00022618"/>
    </source>
</evidence>
<keyword evidence="5" id="KW-0802">TPR repeat</keyword>
<dbReference type="PANTHER" id="PTHR12558:SF9">
    <property type="entry name" value="CELL DIVISION CYCLE PROTEIN 16 HOMOLOG"/>
    <property type="match status" value="1"/>
</dbReference>
<gene>
    <name evidence="7" type="ORF">ASIM_LOCUS4792</name>
</gene>
<dbReference type="OrthoDB" id="10006270at2759"/>
<keyword evidence="1" id="KW-0132">Cell division</keyword>
<dbReference type="AlphaFoldDB" id="A0A3P6NEK8"/>
<evidence type="ECO:0000256" key="5">
    <source>
        <dbReference type="ARBA" id="ARBA00022803"/>
    </source>
</evidence>